<dbReference type="eggNOG" id="ENOG502R1HA">
    <property type="taxonomic scope" value="Eukaryota"/>
</dbReference>
<dbReference type="Proteomes" id="UP000059680">
    <property type="component" value="Chromosome 3"/>
</dbReference>
<proteinExistence type="predicted"/>
<name>A0A0P0W1Q2_ORYSJ</name>
<dbReference type="PaxDb" id="39947-A0A0P0W1Q2"/>
<gene>
    <name evidence="2" type="ordered locus">Os03g0689688</name>
    <name evidence="2" type="ORF">OSNPB_030689688</name>
</gene>
<feature type="non-terminal residue" evidence="2">
    <location>
        <position position="1"/>
    </location>
</feature>
<evidence type="ECO:0000313" key="2">
    <source>
        <dbReference type="EMBL" id="BAS85835.1"/>
    </source>
</evidence>
<reference evidence="2 3" key="3">
    <citation type="journal article" date="2013" name="Rice">
        <title>Improvement of the Oryza sativa Nipponbare reference genome using next generation sequence and optical map data.</title>
        <authorList>
            <person name="Kawahara Y."/>
            <person name="de la Bastide M."/>
            <person name="Hamilton J.P."/>
            <person name="Kanamori H."/>
            <person name="McCombie W.R."/>
            <person name="Ouyang S."/>
            <person name="Schwartz D.C."/>
            <person name="Tanaka T."/>
            <person name="Wu J."/>
            <person name="Zhou S."/>
            <person name="Childs K.L."/>
            <person name="Davidson R.M."/>
            <person name="Lin H."/>
            <person name="Quesada-Ocampo L."/>
            <person name="Vaillancourt B."/>
            <person name="Sakai H."/>
            <person name="Lee S.S."/>
            <person name="Kim J."/>
            <person name="Numa H."/>
            <person name="Itoh T."/>
            <person name="Buell C.R."/>
            <person name="Matsumoto T."/>
        </authorList>
    </citation>
    <scope>NUCLEOTIDE SEQUENCE [LARGE SCALE GENOMIC DNA]</scope>
    <source>
        <strain evidence="3">cv. Nipponbare</strain>
    </source>
</reference>
<dbReference type="Gramene" id="Os03t0689688-00">
    <property type="protein sequence ID" value="Os03t0689688-00"/>
    <property type="gene ID" value="Os03g0689688"/>
</dbReference>
<feature type="region of interest" description="Disordered" evidence="1">
    <location>
        <begin position="55"/>
        <end position="75"/>
    </location>
</feature>
<accession>A0A0P0W1Q2</accession>
<dbReference type="OMA" id="PILCANT"/>
<evidence type="ECO:0000256" key="1">
    <source>
        <dbReference type="SAM" id="MobiDB-lite"/>
    </source>
</evidence>
<reference evidence="2 3" key="2">
    <citation type="journal article" date="2013" name="Plant Cell Physiol.">
        <title>Rice Annotation Project Database (RAP-DB): an integrative and interactive database for rice genomics.</title>
        <authorList>
            <person name="Sakai H."/>
            <person name="Lee S.S."/>
            <person name="Tanaka T."/>
            <person name="Numa H."/>
            <person name="Kim J."/>
            <person name="Kawahara Y."/>
            <person name="Wakimoto H."/>
            <person name="Yang C.C."/>
            <person name="Iwamoto M."/>
            <person name="Abe T."/>
            <person name="Yamada Y."/>
            <person name="Muto A."/>
            <person name="Inokuchi H."/>
            <person name="Ikemura T."/>
            <person name="Matsumoto T."/>
            <person name="Sasaki T."/>
            <person name="Itoh T."/>
        </authorList>
    </citation>
    <scope>NUCLEOTIDE SEQUENCE [LARGE SCALE GENOMIC DNA]</scope>
    <source>
        <strain evidence="3">cv. Nipponbare</strain>
    </source>
</reference>
<dbReference type="EMBL" id="AP014959">
    <property type="protein sequence ID" value="BAS85835.1"/>
    <property type="molecule type" value="Genomic_DNA"/>
</dbReference>
<dbReference type="AlphaFoldDB" id="A0A0P0W1Q2"/>
<evidence type="ECO:0000313" key="3">
    <source>
        <dbReference type="Proteomes" id="UP000059680"/>
    </source>
</evidence>
<protein>
    <submittedName>
        <fullName evidence="2">Os03g0689688 protein</fullName>
    </submittedName>
</protein>
<reference evidence="3" key="1">
    <citation type="journal article" date="2005" name="Nature">
        <title>The map-based sequence of the rice genome.</title>
        <authorList>
            <consortium name="International rice genome sequencing project (IRGSP)"/>
            <person name="Matsumoto T."/>
            <person name="Wu J."/>
            <person name="Kanamori H."/>
            <person name="Katayose Y."/>
            <person name="Fujisawa M."/>
            <person name="Namiki N."/>
            <person name="Mizuno H."/>
            <person name="Yamamoto K."/>
            <person name="Antonio B.A."/>
            <person name="Baba T."/>
            <person name="Sakata K."/>
            <person name="Nagamura Y."/>
            <person name="Aoki H."/>
            <person name="Arikawa K."/>
            <person name="Arita K."/>
            <person name="Bito T."/>
            <person name="Chiden Y."/>
            <person name="Fujitsuka N."/>
            <person name="Fukunaka R."/>
            <person name="Hamada M."/>
            <person name="Harada C."/>
            <person name="Hayashi A."/>
            <person name="Hijishita S."/>
            <person name="Honda M."/>
            <person name="Hosokawa S."/>
            <person name="Ichikawa Y."/>
            <person name="Idonuma A."/>
            <person name="Iijima M."/>
            <person name="Ikeda M."/>
            <person name="Ikeno M."/>
            <person name="Ito K."/>
            <person name="Ito S."/>
            <person name="Ito T."/>
            <person name="Ito Y."/>
            <person name="Ito Y."/>
            <person name="Iwabuchi A."/>
            <person name="Kamiya K."/>
            <person name="Karasawa W."/>
            <person name="Kurita K."/>
            <person name="Katagiri S."/>
            <person name="Kikuta A."/>
            <person name="Kobayashi H."/>
            <person name="Kobayashi N."/>
            <person name="Machita K."/>
            <person name="Maehara T."/>
            <person name="Masukawa M."/>
            <person name="Mizubayashi T."/>
            <person name="Mukai Y."/>
            <person name="Nagasaki H."/>
            <person name="Nagata Y."/>
            <person name="Naito S."/>
            <person name="Nakashima M."/>
            <person name="Nakama Y."/>
            <person name="Nakamichi Y."/>
            <person name="Nakamura M."/>
            <person name="Meguro A."/>
            <person name="Negishi M."/>
            <person name="Ohta I."/>
            <person name="Ohta T."/>
            <person name="Okamoto M."/>
            <person name="Ono N."/>
            <person name="Saji S."/>
            <person name="Sakaguchi M."/>
            <person name="Sakai K."/>
            <person name="Shibata M."/>
            <person name="Shimokawa T."/>
            <person name="Song J."/>
            <person name="Takazaki Y."/>
            <person name="Terasawa K."/>
            <person name="Tsugane M."/>
            <person name="Tsuji K."/>
            <person name="Ueda S."/>
            <person name="Waki K."/>
            <person name="Yamagata H."/>
            <person name="Yamamoto M."/>
            <person name="Yamamoto S."/>
            <person name="Yamane H."/>
            <person name="Yoshiki S."/>
            <person name="Yoshihara R."/>
            <person name="Yukawa K."/>
            <person name="Zhong H."/>
            <person name="Yano M."/>
            <person name="Yuan Q."/>
            <person name="Ouyang S."/>
            <person name="Liu J."/>
            <person name="Jones K.M."/>
            <person name="Gansberger K."/>
            <person name="Moffat K."/>
            <person name="Hill J."/>
            <person name="Bera J."/>
            <person name="Fadrosh D."/>
            <person name="Jin S."/>
            <person name="Johri S."/>
            <person name="Kim M."/>
            <person name="Overton L."/>
            <person name="Reardon M."/>
            <person name="Tsitrin T."/>
            <person name="Vuong H."/>
            <person name="Weaver B."/>
            <person name="Ciecko A."/>
            <person name="Tallon L."/>
            <person name="Jackson J."/>
            <person name="Pai G."/>
            <person name="Aken S.V."/>
            <person name="Utterback T."/>
            <person name="Reidmuller S."/>
            <person name="Feldblyum T."/>
            <person name="Hsiao J."/>
            <person name="Zismann V."/>
            <person name="Iobst S."/>
            <person name="de Vazeille A.R."/>
            <person name="Buell C.R."/>
            <person name="Ying K."/>
            <person name="Li Y."/>
            <person name="Lu T."/>
            <person name="Huang Y."/>
            <person name="Zhao Q."/>
            <person name="Feng Q."/>
            <person name="Zhang L."/>
            <person name="Zhu J."/>
            <person name="Weng Q."/>
            <person name="Mu J."/>
            <person name="Lu Y."/>
            <person name="Fan D."/>
            <person name="Liu Y."/>
            <person name="Guan J."/>
            <person name="Zhang Y."/>
            <person name="Yu S."/>
            <person name="Liu X."/>
            <person name="Zhang Y."/>
            <person name="Hong G."/>
            <person name="Han B."/>
            <person name="Choisne N."/>
            <person name="Demange N."/>
            <person name="Orjeda G."/>
            <person name="Samain S."/>
            <person name="Cattolico L."/>
            <person name="Pelletier E."/>
            <person name="Couloux A."/>
            <person name="Segurens B."/>
            <person name="Wincker P."/>
            <person name="D'Hont A."/>
            <person name="Scarpelli C."/>
            <person name="Weissenbach J."/>
            <person name="Salanoubat M."/>
            <person name="Quetier F."/>
            <person name="Yu Y."/>
            <person name="Kim H.R."/>
            <person name="Rambo T."/>
            <person name="Currie J."/>
            <person name="Collura K."/>
            <person name="Luo M."/>
            <person name="Yang T."/>
            <person name="Ammiraju J.S.S."/>
            <person name="Engler F."/>
            <person name="Soderlund C."/>
            <person name="Wing R.A."/>
            <person name="Palmer L.E."/>
            <person name="de la Bastide M."/>
            <person name="Spiegel L."/>
            <person name="Nascimento L."/>
            <person name="Zutavern T."/>
            <person name="O'Shaughnessy A."/>
            <person name="Dike S."/>
            <person name="Dedhia N."/>
            <person name="Preston R."/>
            <person name="Balija V."/>
            <person name="McCombie W.R."/>
            <person name="Chow T."/>
            <person name="Chen H."/>
            <person name="Chung M."/>
            <person name="Chen C."/>
            <person name="Shaw J."/>
            <person name="Wu H."/>
            <person name="Hsiao K."/>
            <person name="Chao Y."/>
            <person name="Chu M."/>
            <person name="Cheng C."/>
            <person name="Hour A."/>
            <person name="Lee P."/>
            <person name="Lin S."/>
            <person name="Lin Y."/>
            <person name="Liou J."/>
            <person name="Liu S."/>
            <person name="Hsing Y."/>
            <person name="Raghuvanshi S."/>
            <person name="Mohanty A."/>
            <person name="Bharti A.K."/>
            <person name="Gaur A."/>
            <person name="Gupta V."/>
            <person name="Kumar D."/>
            <person name="Ravi V."/>
            <person name="Vij S."/>
            <person name="Kapur A."/>
            <person name="Khurana P."/>
            <person name="Khurana P."/>
            <person name="Khurana J.P."/>
            <person name="Tyagi A.K."/>
            <person name="Gaikwad K."/>
            <person name="Singh A."/>
            <person name="Dalal V."/>
            <person name="Srivastava S."/>
            <person name="Dixit A."/>
            <person name="Pal A.K."/>
            <person name="Ghazi I.A."/>
            <person name="Yadav M."/>
            <person name="Pandit A."/>
            <person name="Bhargava A."/>
            <person name="Sureshbabu K."/>
            <person name="Batra K."/>
            <person name="Sharma T.R."/>
            <person name="Mohapatra T."/>
            <person name="Singh N.K."/>
            <person name="Messing J."/>
            <person name="Nelson A.B."/>
            <person name="Fuks G."/>
            <person name="Kavchok S."/>
            <person name="Keizer G."/>
            <person name="Linton E."/>
            <person name="Llaca V."/>
            <person name="Song R."/>
            <person name="Tanyolac B."/>
            <person name="Young S."/>
            <person name="Ho-Il K."/>
            <person name="Hahn J.H."/>
            <person name="Sangsakoo G."/>
            <person name="Vanavichit A."/>
            <person name="de Mattos Luiz.A.T."/>
            <person name="Zimmer P.D."/>
            <person name="Malone G."/>
            <person name="Dellagostin O."/>
            <person name="de Oliveira A.C."/>
            <person name="Bevan M."/>
            <person name="Bancroft I."/>
            <person name="Minx P."/>
            <person name="Cordum H."/>
            <person name="Wilson R."/>
            <person name="Cheng Z."/>
            <person name="Jin W."/>
            <person name="Jiang J."/>
            <person name="Leong S.A."/>
            <person name="Iwama H."/>
            <person name="Gojobori T."/>
            <person name="Itoh T."/>
            <person name="Niimura Y."/>
            <person name="Fujii Y."/>
            <person name="Habara T."/>
            <person name="Sakai H."/>
            <person name="Sato Y."/>
            <person name="Wilson G."/>
            <person name="Kumar K."/>
            <person name="McCouch S."/>
            <person name="Juretic N."/>
            <person name="Hoen D."/>
            <person name="Wright S."/>
            <person name="Bruskiewich R."/>
            <person name="Bureau T."/>
            <person name="Miyao A."/>
            <person name="Hirochika H."/>
            <person name="Nishikawa T."/>
            <person name="Kadowaki K."/>
            <person name="Sugiura M."/>
            <person name="Burr B."/>
            <person name="Sasaki T."/>
        </authorList>
    </citation>
    <scope>NUCLEOTIDE SEQUENCE [LARGE SCALE GENOMIC DNA]</scope>
    <source>
        <strain evidence="3">cv. Nipponbare</strain>
    </source>
</reference>
<sequence length="155" mass="16462">MVPAEEEWITWETNPKRELLFAISSTLRLSSWIFLPILRVAAGLRRQRALQHADGAGAALGGEPGSSPPSMARKRSRMSSASYMASLSSLTHRSTPGSWMRLRSASARMLLRSASVVSSLAIAPGTPRSVSTSSFAIPTRTFASLAANASSAAAM</sequence>
<organism evidence="2 3">
    <name type="scientific">Oryza sativa subsp. japonica</name>
    <name type="common">Rice</name>
    <dbReference type="NCBI Taxonomy" id="39947"/>
    <lineage>
        <taxon>Eukaryota</taxon>
        <taxon>Viridiplantae</taxon>
        <taxon>Streptophyta</taxon>
        <taxon>Embryophyta</taxon>
        <taxon>Tracheophyta</taxon>
        <taxon>Spermatophyta</taxon>
        <taxon>Magnoliopsida</taxon>
        <taxon>Liliopsida</taxon>
        <taxon>Poales</taxon>
        <taxon>Poaceae</taxon>
        <taxon>BOP clade</taxon>
        <taxon>Oryzoideae</taxon>
        <taxon>Oryzeae</taxon>
        <taxon>Oryzinae</taxon>
        <taxon>Oryza</taxon>
        <taxon>Oryza sativa</taxon>
    </lineage>
</organism>
<dbReference type="InParanoid" id="A0A0P0W1Q2"/>
<keyword evidence="3" id="KW-1185">Reference proteome</keyword>